<dbReference type="EMBL" id="FJUW01000074">
    <property type="protein sequence ID" value="CZT12607.1"/>
    <property type="molecule type" value="Genomic_DNA"/>
</dbReference>
<reference evidence="3" key="1">
    <citation type="submission" date="2016-03" db="EMBL/GenBank/DDBJ databases">
        <authorList>
            <person name="Ploux O."/>
        </authorList>
    </citation>
    <scope>NUCLEOTIDE SEQUENCE [LARGE SCALE GENOMIC DNA]</scope>
    <source>
        <strain evidence="3">UK7</strain>
    </source>
</reference>
<organism evidence="2 3">
    <name type="scientific">Rhynchosporium graminicola</name>
    <dbReference type="NCBI Taxonomy" id="2792576"/>
    <lineage>
        <taxon>Eukaryota</taxon>
        <taxon>Fungi</taxon>
        <taxon>Dikarya</taxon>
        <taxon>Ascomycota</taxon>
        <taxon>Pezizomycotina</taxon>
        <taxon>Leotiomycetes</taxon>
        <taxon>Helotiales</taxon>
        <taxon>Ploettnerulaceae</taxon>
        <taxon>Rhynchosporium</taxon>
    </lineage>
</organism>
<feature type="compositionally biased region" description="Basic and acidic residues" evidence="1">
    <location>
        <begin position="665"/>
        <end position="676"/>
    </location>
</feature>
<gene>
    <name evidence="2" type="ORF">RCO7_04003</name>
</gene>
<feature type="region of interest" description="Disordered" evidence="1">
    <location>
        <begin position="665"/>
        <end position="714"/>
    </location>
</feature>
<dbReference type="AlphaFoldDB" id="A0A1E1LQ25"/>
<dbReference type="Proteomes" id="UP000178129">
    <property type="component" value="Unassembled WGS sequence"/>
</dbReference>
<sequence length="892" mass="101879">MSSVQPTDPGSPAESSSTEGSQYPNYISMQALIEERCENLNISPNNIPDTMQWTSTKRTDGPCAAAIAQTLVMKSGYDRPLKLSGGEACGCFDYICDVCNLGSTICYCDECGCHSFVCDVCRREDVDVGEIFEEIARAVAQKISFELDRYASRYQIPAISDDIETPWGFGPGFPWDDFKRRWWEIDTDERNPCLHPGRWSVYDPSVSQAARDEWVGFVAEHEGYLERFPCSEEKTQMDKLQGDLSYGAMRAKYHRSMTNETISLRDRWEKGRTGDDTSAKNIALFTLLYEFEEGKLSAGEKAYEDLRYLYTTLQYRVESCDRADRYVNLLGVAGSKKCADWDIDELTKTESPILHELEELREEFSDKAYHVLFPFPVGFPLWGKLTKGYDYMLVCLIKSGLSKEQIELQVESLVQRERREIESLRELVKNDPEVRKAREKMKDVLGSRMRDLSPERAGEADTNDELETDMSDILVPWKRTYGTMPEEDTKSLGKKIVDLRRKWERGRTGGEDTPINVELFEMLQDLDKGLLTTCEEPSEDLRRLFATLQYRIECCDRADRYVNELDIAGSNLENCSTWGDLIELSLKERSIFAEIKPHFIDAYETLFPYPVDLPPWERFAKGFYYVIFRMMKAELSHAQMDERMKWLVAKEQRNTQQVREVVKKDPNVPEARKNEKTGSIAGLSQSPRRKTLSEVVTPRLSSPLSGPNSPIGSPLKPGYGGNMSGSRSPVHRHVWVIPIDELYRKMVSLRKKMQAFKLLNDNSVAQVVKDNIQRVAEEAQEDLVKVLGEVLVKFLVSVTSFRVMVKRILLREARKVLCVLVVEAAEEMAAEVKETTTVSDERFSRVCAGDFELSDMVLRLAFALHGIHLVKSSRWIFGYGYASGIYLTYTSS</sequence>
<name>A0A1E1LQ25_9HELO</name>
<proteinExistence type="predicted"/>
<evidence type="ECO:0000313" key="3">
    <source>
        <dbReference type="Proteomes" id="UP000178129"/>
    </source>
</evidence>
<feature type="region of interest" description="Disordered" evidence="1">
    <location>
        <begin position="1"/>
        <end position="22"/>
    </location>
</feature>
<accession>A0A1E1LQ25</accession>
<evidence type="ECO:0000256" key="1">
    <source>
        <dbReference type="SAM" id="MobiDB-lite"/>
    </source>
</evidence>
<evidence type="ECO:0000313" key="2">
    <source>
        <dbReference type="EMBL" id="CZT12607.1"/>
    </source>
</evidence>
<keyword evidence="3" id="KW-1185">Reference proteome</keyword>
<comment type="caution">
    <text evidence="2">The sequence shown here is derived from an EMBL/GenBank/DDBJ whole genome shotgun (WGS) entry which is preliminary data.</text>
</comment>
<protein>
    <submittedName>
        <fullName evidence="2">Uncharacterized protein</fullName>
    </submittedName>
</protein>
<dbReference type="InParanoid" id="A0A1E1LQ25"/>
<feature type="compositionally biased region" description="Polar residues" evidence="1">
    <location>
        <begin position="699"/>
        <end position="711"/>
    </location>
</feature>